<organism evidence="3 4">
    <name type="scientific">Zancudomyces culisetae</name>
    <name type="common">Gut fungus</name>
    <name type="synonym">Smittium culisetae</name>
    <dbReference type="NCBI Taxonomy" id="1213189"/>
    <lineage>
        <taxon>Eukaryota</taxon>
        <taxon>Fungi</taxon>
        <taxon>Fungi incertae sedis</taxon>
        <taxon>Zoopagomycota</taxon>
        <taxon>Kickxellomycotina</taxon>
        <taxon>Harpellomycetes</taxon>
        <taxon>Harpellales</taxon>
        <taxon>Legeriomycetaceae</taxon>
        <taxon>Zancudomyces</taxon>
    </lineage>
</organism>
<proteinExistence type="predicted"/>
<dbReference type="InterPro" id="IPR001357">
    <property type="entry name" value="BRCT_dom"/>
</dbReference>
<protein>
    <recommendedName>
        <fullName evidence="2">BRCT domain-containing protein</fullName>
    </recommendedName>
</protein>
<reference evidence="4" key="1">
    <citation type="submission" date="2017-01" db="EMBL/GenBank/DDBJ databases">
        <authorList>
            <person name="Wang Y."/>
            <person name="White M."/>
            <person name="Kvist S."/>
            <person name="Moncalvo J.-M."/>
        </authorList>
    </citation>
    <scope>NUCLEOTIDE SEQUENCE [LARGE SCALE GENOMIC DNA]</scope>
    <source>
        <strain evidence="4">COL-18-3</strain>
    </source>
</reference>
<feature type="compositionally biased region" description="Acidic residues" evidence="1">
    <location>
        <begin position="170"/>
        <end position="181"/>
    </location>
</feature>
<evidence type="ECO:0000313" key="4">
    <source>
        <dbReference type="Proteomes" id="UP000188320"/>
    </source>
</evidence>
<dbReference type="CDD" id="cd17724">
    <property type="entry name" value="BRCT_p53bp1_rpt2"/>
    <property type="match status" value="1"/>
</dbReference>
<feature type="region of interest" description="Disordered" evidence="1">
    <location>
        <begin position="308"/>
        <end position="357"/>
    </location>
</feature>
<dbReference type="InterPro" id="IPR047250">
    <property type="entry name" value="BRCT_p53bp1-like_rpt2"/>
</dbReference>
<keyword evidence="4" id="KW-1185">Reference proteome</keyword>
<dbReference type="GO" id="GO:0005634">
    <property type="term" value="C:nucleus"/>
    <property type="evidence" value="ECO:0007669"/>
    <property type="project" value="TreeGrafter"/>
</dbReference>
<feature type="region of interest" description="Disordered" evidence="1">
    <location>
        <begin position="1"/>
        <end position="22"/>
    </location>
</feature>
<dbReference type="InterPro" id="IPR047252">
    <property type="entry name" value="TP53BP1-like"/>
</dbReference>
<feature type="domain" description="BRCT" evidence="2">
    <location>
        <begin position="772"/>
        <end position="842"/>
    </location>
</feature>
<dbReference type="PANTHER" id="PTHR15321">
    <property type="entry name" value="TUMOR SUPPRESSOR P53-BINDING PROTEIN 1"/>
    <property type="match status" value="1"/>
</dbReference>
<sequence>MDSTKSTESNEESDEECEIGATQLPSAKKRVIKFNERVQEYEQYSEQEYLTENESPQASIPSSLTVKDEEYISSNPFRHTKIVKAQAVQEVDDDRWVLEEDGVSDESEIEPTQFPVNNRRNSTGRLEISETNTQSHSDMCGTWIASEKEYSSIEQTILYTEDTPRKEEDQGREEEMEEIEARDELMESIDKSYLNDENSDIGPTQYPVVGKCIESNSVEVNCGEPTTDGDNSRAQLDAQSLGPLKKVLNSAMSTDSHWSDNNSMIETPSMFKGGKRCTDANLMESGGGGIDMQSVELNSFLVEYGSVPSKKNNVQPESIRDEGAYGDSYKDDDESKPEPEPEPDSSTQQAEKPKLFLDKIKIDTKIEKNMEPTEKAARKKRRLYRSSLIMSGGSTQELPCFDNLVMKTPQSDKLASKKIAKKIEFTTIKLGTSKNTDNHDKNDSESGGKKRKRVKIGNICDIEIKKDVCSAKKKAKGILGYLTDKMTFRFSNKIKEQCQNEPISVENSPVKDDIEQISFSDVLITPDKENTLPKNRASQQQVEELAVKGGWVWMSLPGNKHTYIPAVLMPSPENNQLTAVGFSADKSRRIKPLVFNVDSLSPSNVKPMARGDRVLATRKRKRLVEYATVNMLPDKKETEMIRRTLVNESHQLTNVSIGLLFDGGEQENIFVHKLCSNRNLLCIPESIKKKKHNIVKSVPFNTNFDLSLFEGYSFLITTSPSFTISEYLSDLYNYYLQSQEQNTQQPMNMGSYDSLPVFPKNSSVKFDKKVLIDSILQRSGSIVDDPFELDPTNGVAVVVADTPSATPKYLVGLAHGLPIVSLIWVLKSVINNCIQPIDQYRLSNGWSDELNSAVGSFHNSQFFAGYSVMVIGSSSTFTKNWTFVFNLIGATVVTYCDKLPNATDNTLDFVLSESKPDSVFCSFITQNFRSILHSSATPLFVSSVWARQCLINQRVLTDFLPSYSVYSRVATKSMNALKLV</sequence>
<dbReference type="OrthoDB" id="129353at2759"/>
<accession>A0A1R1PS47</accession>
<evidence type="ECO:0000256" key="1">
    <source>
        <dbReference type="SAM" id="MobiDB-lite"/>
    </source>
</evidence>
<gene>
    <name evidence="3" type="ORF">AX774_g2717</name>
</gene>
<dbReference type="GO" id="GO:0045944">
    <property type="term" value="P:positive regulation of transcription by RNA polymerase II"/>
    <property type="evidence" value="ECO:0007669"/>
    <property type="project" value="TreeGrafter"/>
</dbReference>
<dbReference type="EMBL" id="LSSK01000314">
    <property type="protein sequence ID" value="OMH83771.1"/>
    <property type="molecule type" value="Genomic_DNA"/>
</dbReference>
<dbReference type="Gene3D" id="3.40.50.10190">
    <property type="entry name" value="BRCT domain"/>
    <property type="match status" value="2"/>
</dbReference>
<dbReference type="InterPro" id="IPR036420">
    <property type="entry name" value="BRCT_dom_sf"/>
</dbReference>
<comment type="caution">
    <text evidence="3">The sequence shown here is derived from an EMBL/GenBank/DDBJ whole genome shotgun (WGS) entry which is preliminary data.</text>
</comment>
<dbReference type="GO" id="GO:0042393">
    <property type="term" value="F:histone binding"/>
    <property type="evidence" value="ECO:0007669"/>
    <property type="project" value="TreeGrafter"/>
</dbReference>
<dbReference type="PANTHER" id="PTHR15321:SF3">
    <property type="entry name" value="TP53-BINDING PROTEIN 1"/>
    <property type="match status" value="1"/>
</dbReference>
<feature type="region of interest" description="Disordered" evidence="1">
    <location>
        <begin position="154"/>
        <end position="181"/>
    </location>
</feature>
<dbReference type="PROSITE" id="PS50172">
    <property type="entry name" value="BRCT"/>
    <property type="match status" value="1"/>
</dbReference>
<dbReference type="GO" id="GO:0000077">
    <property type="term" value="P:DNA damage checkpoint signaling"/>
    <property type="evidence" value="ECO:0007669"/>
    <property type="project" value="TreeGrafter"/>
</dbReference>
<feature type="compositionally biased region" description="Polar residues" evidence="1">
    <location>
        <begin position="114"/>
        <end position="137"/>
    </location>
</feature>
<evidence type="ECO:0000259" key="2">
    <source>
        <dbReference type="PROSITE" id="PS50172"/>
    </source>
</evidence>
<evidence type="ECO:0000313" key="3">
    <source>
        <dbReference type="EMBL" id="OMH83771.1"/>
    </source>
</evidence>
<feature type="compositionally biased region" description="Acidic residues" evidence="1">
    <location>
        <begin position="330"/>
        <end position="343"/>
    </location>
</feature>
<dbReference type="AlphaFoldDB" id="A0A1R1PS47"/>
<dbReference type="SUPFAM" id="SSF52113">
    <property type="entry name" value="BRCT domain"/>
    <property type="match status" value="2"/>
</dbReference>
<name>A0A1R1PS47_ZANCU</name>
<feature type="compositionally biased region" description="Acidic residues" evidence="1">
    <location>
        <begin position="9"/>
        <end position="18"/>
    </location>
</feature>
<dbReference type="Proteomes" id="UP000188320">
    <property type="component" value="Unassembled WGS sequence"/>
</dbReference>
<feature type="region of interest" description="Disordered" evidence="1">
    <location>
        <begin position="101"/>
        <end position="138"/>
    </location>
</feature>